<dbReference type="Pfam" id="PF01035">
    <property type="entry name" value="DNA_binding_1"/>
    <property type="match status" value="1"/>
</dbReference>
<proteinExistence type="inferred from homology"/>
<dbReference type="SUPFAM" id="SSF46767">
    <property type="entry name" value="Methylated DNA-protein cysteine methyltransferase, C-terminal domain"/>
    <property type="match status" value="1"/>
</dbReference>
<evidence type="ECO:0000313" key="11">
    <source>
        <dbReference type="EMBL" id="UYQ94386.1"/>
    </source>
</evidence>
<evidence type="ECO:0000256" key="8">
    <source>
        <dbReference type="HAMAP-Rule" id="MF_00772"/>
    </source>
</evidence>
<dbReference type="Gene3D" id="1.10.10.10">
    <property type="entry name" value="Winged helix-like DNA-binding domain superfamily/Winged helix DNA-binding domain"/>
    <property type="match status" value="1"/>
</dbReference>
<dbReference type="InterPro" id="IPR001497">
    <property type="entry name" value="MethylDNA_cys_MeTrfase_AS"/>
</dbReference>
<keyword evidence="5 8" id="KW-0227">DNA damage</keyword>
<name>A0ABY6J3Z3_9BACT</name>
<comment type="catalytic activity">
    <reaction evidence="7 8">
        <text>a 6-O-methyl-2'-deoxyguanosine in DNA + L-cysteinyl-[protein] = S-methyl-L-cysteinyl-[protein] + a 2'-deoxyguanosine in DNA</text>
        <dbReference type="Rhea" id="RHEA:24000"/>
        <dbReference type="Rhea" id="RHEA-COMP:10131"/>
        <dbReference type="Rhea" id="RHEA-COMP:10132"/>
        <dbReference type="Rhea" id="RHEA-COMP:11367"/>
        <dbReference type="Rhea" id="RHEA-COMP:11368"/>
        <dbReference type="ChEBI" id="CHEBI:29950"/>
        <dbReference type="ChEBI" id="CHEBI:82612"/>
        <dbReference type="ChEBI" id="CHEBI:85445"/>
        <dbReference type="ChEBI" id="CHEBI:85448"/>
        <dbReference type="EC" id="2.1.1.63"/>
    </reaction>
</comment>
<evidence type="ECO:0000313" key="12">
    <source>
        <dbReference type="Proteomes" id="UP001162741"/>
    </source>
</evidence>
<comment type="similarity">
    <text evidence="8">Belongs to the MGMT family.</text>
</comment>
<dbReference type="InterPro" id="IPR008332">
    <property type="entry name" value="MethylG_MeTrfase_N"/>
</dbReference>
<evidence type="ECO:0000256" key="7">
    <source>
        <dbReference type="ARBA" id="ARBA00049348"/>
    </source>
</evidence>
<accession>A0ABY6J3Z3</accession>
<dbReference type="Pfam" id="PF02870">
    <property type="entry name" value="Methyltransf_1N"/>
    <property type="match status" value="1"/>
</dbReference>
<dbReference type="PROSITE" id="PS00374">
    <property type="entry name" value="MGMT"/>
    <property type="match status" value="1"/>
</dbReference>
<gene>
    <name evidence="11" type="ORF">MKQ68_04690</name>
</gene>
<comment type="subcellular location">
    <subcellularLocation>
        <location evidence="8">Cytoplasm</location>
    </subcellularLocation>
</comment>
<evidence type="ECO:0000259" key="10">
    <source>
        <dbReference type="Pfam" id="PF02870"/>
    </source>
</evidence>
<dbReference type="GO" id="GO:0003908">
    <property type="term" value="F:methylated-DNA-[protein]-cysteine S-methyltransferase activity"/>
    <property type="evidence" value="ECO:0007669"/>
    <property type="project" value="UniProtKB-EC"/>
</dbReference>
<dbReference type="InterPro" id="IPR036388">
    <property type="entry name" value="WH-like_DNA-bd_sf"/>
</dbReference>
<evidence type="ECO:0000256" key="1">
    <source>
        <dbReference type="ARBA" id="ARBA00001286"/>
    </source>
</evidence>
<comment type="miscellaneous">
    <text evidence="8">This enzyme catalyzes only one turnover and therefore is not strictly catalytic. According to one definition, an enzyme is a biocatalyst that acts repeatedly and over many reaction cycles.</text>
</comment>
<evidence type="ECO:0000256" key="2">
    <source>
        <dbReference type="ARBA" id="ARBA00022490"/>
    </source>
</evidence>
<feature type="domain" description="Methylated-DNA-[protein]-cysteine S-methyltransferase DNA binding" evidence="9">
    <location>
        <begin position="83"/>
        <end position="162"/>
    </location>
</feature>
<dbReference type="Gene3D" id="3.30.160.70">
    <property type="entry name" value="Methylated DNA-protein cysteine methyltransferase domain"/>
    <property type="match status" value="1"/>
</dbReference>
<dbReference type="EC" id="2.1.1.63" evidence="8"/>
<dbReference type="InterPro" id="IPR036217">
    <property type="entry name" value="MethylDNA_cys_MeTrfase_DNAb"/>
</dbReference>
<dbReference type="CDD" id="cd06445">
    <property type="entry name" value="ATase"/>
    <property type="match status" value="1"/>
</dbReference>
<keyword evidence="2 8" id="KW-0963">Cytoplasm</keyword>
<dbReference type="InterPro" id="IPR036631">
    <property type="entry name" value="MGMT_N_sf"/>
</dbReference>
<keyword evidence="4 8" id="KW-0808">Transferase</keyword>
<protein>
    <recommendedName>
        <fullName evidence="8">Methylated-DNA--protein-cysteine methyltransferase</fullName>
        <ecNumber evidence="8">2.1.1.63</ecNumber>
    </recommendedName>
    <alternativeName>
        <fullName evidence="8">6-O-methylguanine-DNA methyltransferase</fullName>
        <shortName evidence="8">MGMT</shortName>
    </alternativeName>
    <alternativeName>
        <fullName evidence="8">O-6-methylguanine-DNA-alkyltransferase</fullName>
    </alternativeName>
</protein>
<sequence>MQPSISGAPFTEAECLLYIDTPLGPLEIKGNGQFISGVNFREQAGVSSEDVPPLLRECARQLREYFAGERLDFDLPLSQKGTDFQLGVWQKLCDIPYANTISYQQLANRINNPKSIRAVGTTNGRNQISIIVPCHRVIGSNGTLTGYAGGLWRKKWLLEHENKVKHGSQTLF</sequence>
<organism evidence="11 12">
    <name type="scientific">Chitinophaga horti</name>
    <dbReference type="NCBI Taxonomy" id="2920382"/>
    <lineage>
        <taxon>Bacteria</taxon>
        <taxon>Pseudomonadati</taxon>
        <taxon>Bacteroidota</taxon>
        <taxon>Chitinophagia</taxon>
        <taxon>Chitinophagales</taxon>
        <taxon>Chitinophagaceae</taxon>
        <taxon>Chitinophaga</taxon>
    </lineage>
</organism>
<keyword evidence="3 8" id="KW-0489">Methyltransferase</keyword>
<dbReference type="SUPFAM" id="SSF53155">
    <property type="entry name" value="Methylated DNA-protein cysteine methyltransferase domain"/>
    <property type="match status" value="1"/>
</dbReference>
<comment type="catalytic activity">
    <reaction evidence="1 8">
        <text>a 4-O-methyl-thymidine in DNA + L-cysteinyl-[protein] = a thymidine in DNA + S-methyl-L-cysteinyl-[protein]</text>
        <dbReference type="Rhea" id="RHEA:53428"/>
        <dbReference type="Rhea" id="RHEA-COMP:10131"/>
        <dbReference type="Rhea" id="RHEA-COMP:10132"/>
        <dbReference type="Rhea" id="RHEA-COMP:13555"/>
        <dbReference type="Rhea" id="RHEA-COMP:13556"/>
        <dbReference type="ChEBI" id="CHEBI:29950"/>
        <dbReference type="ChEBI" id="CHEBI:82612"/>
        <dbReference type="ChEBI" id="CHEBI:137386"/>
        <dbReference type="ChEBI" id="CHEBI:137387"/>
        <dbReference type="EC" id="2.1.1.63"/>
    </reaction>
</comment>
<evidence type="ECO:0000256" key="3">
    <source>
        <dbReference type="ARBA" id="ARBA00022603"/>
    </source>
</evidence>
<dbReference type="InterPro" id="IPR023546">
    <property type="entry name" value="MGMT"/>
</dbReference>
<dbReference type="GO" id="GO:0032259">
    <property type="term" value="P:methylation"/>
    <property type="evidence" value="ECO:0007669"/>
    <property type="project" value="UniProtKB-KW"/>
</dbReference>
<dbReference type="PANTHER" id="PTHR10815:SF13">
    <property type="entry name" value="METHYLATED-DNA--PROTEIN-CYSTEINE METHYLTRANSFERASE"/>
    <property type="match status" value="1"/>
</dbReference>
<comment type="function">
    <text evidence="8">Involved in the cellular defense against the biological effects of O6-methylguanine (O6-MeG) and O4-methylthymine (O4-MeT) in DNA. Repairs the methylated nucleobase in DNA by stoichiometrically transferring the methyl group to a cysteine residue in the enzyme. This is a suicide reaction: the enzyme is irreversibly inactivated.</text>
</comment>
<dbReference type="HAMAP" id="MF_00772">
    <property type="entry name" value="OGT"/>
    <property type="match status" value="1"/>
</dbReference>
<evidence type="ECO:0000256" key="6">
    <source>
        <dbReference type="ARBA" id="ARBA00023204"/>
    </source>
</evidence>
<dbReference type="RefSeq" id="WP_264282284.1">
    <property type="nucleotide sequence ID" value="NZ_CP107006.1"/>
</dbReference>
<dbReference type="PANTHER" id="PTHR10815">
    <property type="entry name" value="METHYLATED-DNA--PROTEIN-CYSTEINE METHYLTRANSFERASE"/>
    <property type="match status" value="1"/>
</dbReference>
<keyword evidence="12" id="KW-1185">Reference proteome</keyword>
<evidence type="ECO:0000256" key="4">
    <source>
        <dbReference type="ARBA" id="ARBA00022679"/>
    </source>
</evidence>
<dbReference type="InterPro" id="IPR014048">
    <property type="entry name" value="MethylDNA_cys_MeTrfase_DNA-bd"/>
</dbReference>
<dbReference type="NCBIfam" id="TIGR00589">
    <property type="entry name" value="ogt"/>
    <property type="match status" value="1"/>
</dbReference>
<keyword evidence="6 8" id="KW-0234">DNA repair</keyword>
<feature type="active site" description="Nucleophile; methyl group acceptor" evidence="8">
    <location>
        <position position="134"/>
    </location>
</feature>
<dbReference type="Proteomes" id="UP001162741">
    <property type="component" value="Chromosome"/>
</dbReference>
<reference evidence="11" key="1">
    <citation type="submission" date="2022-10" db="EMBL/GenBank/DDBJ databases">
        <title>Chitinophaga sp. nov., isolated from soil.</title>
        <authorList>
            <person name="Jeon C.O."/>
        </authorList>
    </citation>
    <scope>NUCLEOTIDE SEQUENCE</scope>
    <source>
        <strain evidence="11">R8</strain>
    </source>
</reference>
<feature type="domain" description="Methylguanine DNA methyltransferase ribonuclease-like" evidence="10">
    <location>
        <begin position="18"/>
        <end position="78"/>
    </location>
</feature>
<evidence type="ECO:0000259" key="9">
    <source>
        <dbReference type="Pfam" id="PF01035"/>
    </source>
</evidence>
<evidence type="ECO:0000256" key="5">
    <source>
        <dbReference type="ARBA" id="ARBA00022763"/>
    </source>
</evidence>
<dbReference type="EMBL" id="CP107006">
    <property type="protein sequence ID" value="UYQ94386.1"/>
    <property type="molecule type" value="Genomic_DNA"/>
</dbReference>